<proteinExistence type="predicted"/>
<organism evidence="1 2">
    <name type="scientific">Manihot esculenta</name>
    <name type="common">Cassava</name>
    <name type="synonym">Jatropha manihot</name>
    <dbReference type="NCBI Taxonomy" id="3983"/>
    <lineage>
        <taxon>Eukaryota</taxon>
        <taxon>Viridiplantae</taxon>
        <taxon>Streptophyta</taxon>
        <taxon>Embryophyta</taxon>
        <taxon>Tracheophyta</taxon>
        <taxon>Spermatophyta</taxon>
        <taxon>Magnoliopsida</taxon>
        <taxon>eudicotyledons</taxon>
        <taxon>Gunneridae</taxon>
        <taxon>Pentapetalae</taxon>
        <taxon>rosids</taxon>
        <taxon>fabids</taxon>
        <taxon>Malpighiales</taxon>
        <taxon>Euphorbiaceae</taxon>
        <taxon>Crotonoideae</taxon>
        <taxon>Manihoteae</taxon>
        <taxon>Manihot</taxon>
    </lineage>
</organism>
<sequence>MALQYFELCKDKCTGNRAINCKPPEDDFTEVFAPNCGGELPTFETITGHIVGCESKYLQPSRAFSHVSIKDSKTLSLSEK</sequence>
<gene>
    <name evidence="1" type="ORF">MANES_04G056888v8</name>
</gene>
<protein>
    <submittedName>
        <fullName evidence="1">Uncharacterized protein</fullName>
    </submittedName>
</protein>
<keyword evidence="2" id="KW-1185">Reference proteome</keyword>
<dbReference type="Proteomes" id="UP000091857">
    <property type="component" value="Chromosome 4"/>
</dbReference>
<accession>A0ACB7HSW2</accession>
<evidence type="ECO:0000313" key="1">
    <source>
        <dbReference type="EMBL" id="KAG8655602.1"/>
    </source>
</evidence>
<name>A0ACB7HSW2_MANES</name>
<reference evidence="2" key="1">
    <citation type="journal article" date="2016" name="Nat. Biotechnol.">
        <title>Sequencing wild and cultivated cassava and related species reveals extensive interspecific hybridization and genetic diversity.</title>
        <authorList>
            <person name="Bredeson J.V."/>
            <person name="Lyons J.B."/>
            <person name="Prochnik S.E."/>
            <person name="Wu G.A."/>
            <person name="Ha C.M."/>
            <person name="Edsinger-Gonzales E."/>
            <person name="Grimwood J."/>
            <person name="Schmutz J."/>
            <person name="Rabbi I.Y."/>
            <person name="Egesi C."/>
            <person name="Nauluvula P."/>
            <person name="Lebot V."/>
            <person name="Ndunguru J."/>
            <person name="Mkamilo G."/>
            <person name="Bart R.S."/>
            <person name="Setter T.L."/>
            <person name="Gleadow R.M."/>
            <person name="Kulakow P."/>
            <person name="Ferguson M.E."/>
            <person name="Rounsley S."/>
            <person name="Rokhsar D.S."/>
        </authorList>
    </citation>
    <scope>NUCLEOTIDE SEQUENCE [LARGE SCALE GENOMIC DNA]</scope>
    <source>
        <strain evidence="2">cv. AM560-2</strain>
    </source>
</reference>
<evidence type="ECO:0000313" key="2">
    <source>
        <dbReference type="Proteomes" id="UP000091857"/>
    </source>
</evidence>
<comment type="caution">
    <text evidence="1">The sequence shown here is derived from an EMBL/GenBank/DDBJ whole genome shotgun (WGS) entry which is preliminary data.</text>
</comment>
<dbReference type="EMBL" id="CM004390">
    <property type="protein sequence ID" value="KAG8655602.1"/>
    <property type="molecule type" value="Genomic_DNA"/>
</dbReference>